<dbReference type="Pfam" id="PF00078">
    <property type="entry name" value="RVT_1"/>
    <property type="match status" value="1"/>
</dbReference>
<dbReference type="SUPFAM" id="SSF56672">
    <property type="entry name" value="DNA/RNA polymerases"/>
    <property type="match status" value="1"/>
</dbReference>
<dbReference type="Gene3D" id="3.30.420.10">
    <property type="entry name" value="Ribonuclease H-like superfamily/Ribonuclease H"/>
    <property type="match status" value="1"/>
</dbReference>
<keyword evidence="8" id="KW-1185">Reference proteome</keyword>
<feature type="region of interest" description="Disordered" evidence="2">
    <location>
        <begin position="357"/>
        <end position="397"/>
    </location>
</feature>
<evidence type="ECO:0000313" key="8">
    <source>
        <dbReference type="Proteomes" id="UP000481153"/>
    </source>
</evidence>
<evidence type="ECO:0000256" key="1">
    <source>
        <dbReference type="ARBA" id="ARBA00023268"/>
    </source>
</evidence>
<dbReference type="InterPro" id="IPR016197">
    <property type="entry name" value="Chromo-like_dom_sf"/>
</dbReference>
<feature type="compositionally biased region" description="Polar residues" evidence="2">
    <location>
        <begin position="109"/>
        <end position="131"/>
    </location>
</feature>
<gene>
    <name evidence="7" type="ORF">Ae201684_005678</name>
</gene>
<evidence type="ECO:0000259" key="4">
    <source>
        <dbReference type="PROSITE" id="PS50175"/>
    </source>
</evidence>
<dbReference type="InterPro" id="IPR012337">
    <property type="entry name" value="RNaseH-like_sf"/>
</dbReference>
<accession>A0A6G0XEE8</accession>
<dbReference type="GO" id="GO:0003676">
    <property type="term" value="F:nucleic acid binding"/>
    <property type="evidence" value="ECO:0007669"/>
    <property type="project" value="InterPro"/>
</dbReference>
<keyword evidence="1" id="KW-0511">Multifunctional enzyme</keyword>
<dbReference type="Gene3D" id="3.30.70.270">
    <property type="match status" value="2"/>
</dbReference>
<dbReference type="Gene3D" id="2.40.50.40">
    <property type="match status" value="1"/>
</dbReference>
<dbReference type="PANTHER" id="PTHR37984">
    <property type="entry name" value="PROTEIN CBG26694"/>
    <property type="match status" value="1"/>
</dbReference>
<dbReference type="InterPro" id="IPR001584">
    <property type="entry name" value="Integrase_cat-core"/>
</dbReference>
<protein>
    <recommendedName>
        <fullName evidence="9">Reverse transcriptase</fullName>
    </recommendedName>
</protein>
<dbReference type="PROSITE" id="PS50175">
    <property type="entry name" value="ASP_PROT_RETROV"/>
    <property type="match status" value="1"/>
</dbReference>
<dbReference type="CDD" id="cd00024">
    <property type="entry name" value="CD_CSD"/>
    <property type="match status" value="1"/>
</dbReference>
<evidence type="ECO:0000259" key="6">
    <source>
        <dbReference type="PROSITE" id="PS50994"/>
    </source>
</evidence>
<organism evidence="7 8">
    <name type="scientific">Aphanomyces euteiches</name>
    <dbReference type="NCBI Taxonomy" id="100861"/>
    <lineage>
        <taxon>Eukaryota</taxon>
        <taxon>Sar</taxon>
        <taxon>Stramenopiles</taxon>
        <taxon>Oomycota</taxon>
        <taxon>Saprolegniomycetes</taxon>
        <taxon>Saprolegniales</taxon>
        <taxon>Verrucalvaceae</taxon>
        <taxon>Aphanomyces</taxon>
    </lineage>
</organism>
<evidence type="ECO:0000259" key="3">
    <source>
        <dbReference type="PROSITE" id="PS50013"/>
    </source>
</evidence>
<dbReference type="GO" id="GO:0006508">
    <property type="term" value="P:proteolysis"/>
    <property type="evidence" value="ECO:0007669"/>
    <property type="project" value="InterPro"/>
</dbReference>
<dbReference type="InterPro" id="IPR000477">
    <property type="entry name" value="RT_dom"/>
</dbReference>
<dbReference type="Pfam" id="PF17919">
    <property type="entry name" value="RT_RNaseH_2"/>
    <property type="match status" value="1"/>
</dbReference>
<feature type="domain" description="Integrase catalytic" evidence="6">
    <location>
        <begin position="1203"/>
        <end position="1373"/>
    </location>
</feature>
<dbReference type="Gene3D" id="3.10.10.10">
    <property type="entry name" value="HIV Type 1 Reverse Transcriptase, subunit A, domain 1"/>
    <property type="match status" value="1"/>
</dbReference>
<evidence type="ECO:0000256" key="2">
    <source>
        <dbReference type="SAM" id="MobiDB-lite"/>
    </source>
</evidence>
<proteinExistence type="predicted"/>
<dbReference type="InterPro" id="IPR036397">
    <property type="entry name" value="RNaseH_sf"/>
</dbReference>
<dbReference type="PROSITE" id="PS50013">
    <property type="entry name" value="CHROMO_2"/>
    <property type="match status" value="1"/>
</dbReference>
<dbReference type="InterPro" id="IPR001995">
    <property type="entry name" value="Peptidase_A2_cat"/>
</dbReference>
<feature type="domain" description="Chromo" evidence="3">
    <location>
        <begin position="1524"/>
        <end position="1586"/>
    </location>
</feature>
<dbReference type="SUPFAM" id="SSF53098">
    <property type="entry name" value="Ribonuclease H-like"/>
    <property type="match status" value="1"/>
</dbReference>
<dbReference type="VEuPathDB" id="FungiDB:AeMF1_008443"/>
<dbReference type="InterPro" id="IPR023780">
    <property type="entry name" value="Chromo_domain"/>
</dbReference>
<dbReference type="GO" id="GO:0015074">
    <property type="term" value="P:DNA integration"/>
    <property type="evidence" value="ECO:0007669"/>
    <property type="project" value="InterPro"/>
</dbReference>
<dbReference type="InterPro" id="IPR041577">
    <property type="entry name" value="RT_RNaseH_2"/>
</dbReference>
<evidence type="ECO:0000313" key="7">
    <source>
        <dbReference type="EMBL" id="KAF0738447.1"/>
    </source>
</evidence>
<feature type="domain" description="Peptidase A2" evidence="4">
    <location>
        <begin position="489"/>
        <end position="503"/>
    </location>
</feature>
<feature type="region of interest" description="Disordered" evidence="2">
    <location>
        <begin position="434"/>
        <end position="458"/>
    </location>
</feature>
<dbReference type="InterPro" id="IPR000953">
    <property type="entry name" value="Chromo/chromo_shadow_dom"/>
</dbReference>
<dbReference type="Pfam" id="PF00385">
    <property type="entry name" value="Chromo"/>
    <property type="match status" value="1"/>
</dbReference>
<dbReference type="PROSITE" id="PS50878">
    <property type="entry name" value="RT_POL"/>
    <property type="match status" value="1"/>
</dbReference>
<evidence type="ECO:0000259" key="5">
    <source>
        <dbReference type="PROSITE" id="PS50878"/>
    </source>
</evidence>
<dbReference type="InterPro" id="IPR043128">
    <property type="entry name" value="Rev_trsase/Diguanyl_cyclase"/>
</dbReference>
<name>A0A6G0XEE8_9STRA</name>
<dbReference type="SUPFAM" id="SSF54160">
    <property type="entry name" value="Chromo domain-like"/>
    <property type="match status" value="1"/>
</dbReference>
<dbReference type="InterPro" id="IPR050951">
    <property type="entry name" value="Retrovirus_Pol_polyprotein"/>
</dbReference>
<feature type="domain" description="Reverse transcriptase" evidence="5">
    <location>
        <begin position="750"/>
        <end position="930"/>
    </location>
</feature>
<comment type="caution">
    <text evidence="7">The sequence shown here is derived from an EMBL/GenBank/DDBJ whole genome shotgun (WGS) entry which is preliminary data.</text>
</comment>
<dbReference type="GO" id="GO:0004190">
    <property type="term" value="F:aspartic-type endopeptidase activity"/>
    <property type="evidence" value="ECO:0007669"/>
    <property type="project" value="InterPro"/>
</dbReference>
<dbReference type="EMBL" id="VJMJ01000074">
    <property type="protein sequence ID" value="KAF0738447.1"/>
    <property type="molecule type" value="Genomic_DNA"/>
</dbReference>
<evidence type="ECO:0008006" key="9">
    <source>
        <dbReference type="Google" id="ProtNLM"/>
    </source>
</evidence>
<dbReference type="SMART" id="SM00298">
    <property type="entry name" value="CHROMO"/>
    <property type="match status" value="1"/>
</dbReference>
<dbReference type="PANTHER" id="PTHR37984:SF5">
    <property type="entry name" value="PROTEIN NYNRIN-LIKE"/>
    <property type="match status" value="1"/>
</dbReference>
<dbReference type="PROSITE" id="PS50994">
    <property type="entry name" value="INTEGRASE"/>
    <property type="match status" value="1"/>
</dbReference>
<reference evidence="7 8" key="1">
    <citation type="submission" date="2019-07" db="EMBL/GenBank/DDBJ databases">
        <title>Genomics analysis of Aphanomyces spp. identifies a new class of oomycete effector associated with host adaptation.</title>
        <authorList>
            <person name="Gaulin E."/>
        </authorList>
    </citation>
    <scope>NUCLEOTIDE SEQUENCE [LARGE SCALE GENOMIC DNA]</scope>
    <source>
        <strain evidence="7 8">ATCC 201684</strain>
    </source>
</reference>
<sequence length="1631" mass="182386">MPHVVAGSQEHPLPLQGQAELDELRMQNVERAAASSSPFNTMTYEQLAQFHAQQEAAMASRLEQESARQAVMAAEIEKSRREQEESRAILLQQQQQLQRQQEKLKLATAQQAKVTGDHQSLLQQGSEAMRQQHSKPAANQRPPLQAAPTAIGRPETIMGVQQVPLAPMYKGSTKRERREFMDEYLAYSRRVEALNRGVGGILFLMPLAACIDQKIVPRVCEHDFGKPFEEITEDEWRDYFLSAREVQELDLEWVTKAMASLKMDTRIRDAESRVGRLLADFYEKLEQLDVAHLPSQEPKQSVKILTAAIRPAALKATVERQLAREANKVYKSSVPAFGRWLTQLLDNFMLFESQMATAEKKPEEKPARRQYGEKFRHQQQPQQRKPEGQAKGHWPAAKQGHFARGCLKFGSDDHKVAQCPKCVPGEAQRLLAQRAKRPPVAANTPAAAPSGKPEGKKNVVGATIDVSESKLEVLQEPRTVPCTVNGVYALALLDSGADQSVVSPVLITRLSDAGALLAPVCKLESALELGGFMEDIKLSVDREVELKLTFDTAEGRLVLTNLKCWVAAAPLHNGLGDVIVSRAVMARLGYCPRSLLETARRAQKVYDLGHLGGQDTCLMAAMKILEDKKKPPVAPEEVALNVDEELSCFPQVGVDWSVDDDRAAVRAKLKEKVGECRAAGCDDSYAIELGKLLVKYEDVFRLKLGRDPPVKVGPLRVTLKADAKPVRCKARRYSKEQREFMAKHVDELQAAGLCYRNPRSKWCSAPLIVKKPEANEFRMTVDVRPVNAQTERILWPMPMLEVILDHLCGAQVFFTLDFFKGYWQFALHPDSQEMFSFLTDIGLYTPTRVTMGGTDSVAYCQSSVQEMFADELYRCLLIWINDLLGYSKTKEGLLAALERVLKICEFRRLKLNPKKCRFYQTEARWCGRIVSGDGVKHDPERIKALQDLKVPVTGQDLQQFICAMNWMRMSIPRYNVVVKPLTDLMEKIYALAGGRTRQKVAKIKLSEAGWNASHVNCLTTCKKVLGQAVTLAHPKSDKLVCVFADASDLHWGAVVTQIPPEKADRELDAQEHEPLMFLSGTFSGAAQRWAILLHKPGGFALFTDHANLKFIFNPTSVNAAIAKYTAAKLDRWALLLMEYDYTIYDIAGEANVWADLLSRWGTNSPTICPIVHVPLKISPLRNEEFVWPSMAEIVDAQLRAVGEDAVPDVELVESHVLVAGEQLPVLKTASDAVWIPLSEAKDDFSQFKWFWETDVANAQVVARCLLQWFGVFGVCYHWVTDQGSHFNNEVIAELQHMLGAHHHFTTARCPWANGTVESAMKITLKTFRALLSECLMQPEQWRQIVPIVMLVLNQTPSETIGGIAPITAMTGSKPMSPLDLIPIPGSAEVVTLQELWDCRLQELAALQDAVEKMHQEVLDASSSKRKRGRAARAKKKGVKMAEFDVGDYVLYMEVWGVCPSKLNVTWRGPAQVVKATSGWIFEIQNLITGIVREAHAGRLKFYADESLNVDEELLSHVAHNADGHIVDHLVDCRFNPKTAAFEVLVSWRGLQEIENSWEPATNLQEDIPVVLKRYVQEHGDKEVVSDMATALGLDQVLGGIVANWTFAEALECFQETIQDCDHFNSTCAVIG</sequence>
<dbReference type="VEuPathDB" id="FungiDB:AeMF1_019757"/>
<feature type="compositionally biased region" description="Low complexity" evidence="2">
    <location>
        <begin position="438"/>
        <end position="449"/>
    </location>
</feature>
<dbReference type="CDD" id="cd01647">
    <property type="entry name" value="RT_LTR"/>
    <property type="match status" value="1"/>
</dbReference>
<dbReference type="Proteomes" id="UP000481153">
    <property type="component" value="Unassembled WGS sequence"/>
</dbReference>
<feature type="region of interest" description="Disordered" evidence="2">
    <location>
        <begin position="109"/>
        <end position="153"/>
    </location>
</feature>
<dbReference type="InterPro" id="IPR043502">
    <property type="entry name" value="DNA/RNA_pol_sf"/>
</dbReference>
<dbReference type="VEuPathDB" id="FungiDB:AeMF1_021820"/>
<feature type="compositionally biased region" description="Basic and acidic residues" evidence="2">
    <location>
        <begin position="358"/>
        <end position="376"/>
    </location>
</feature>